<accession>A0A2T3KKF4</accession>
<evidence type="ECO:0000313" key="1">
    <source>
        <dbReference type="EMBL" id="PSU99994.1"/>
    </source>
</evidence>
<dbReference type="EMBL" id="PYNF01000004">
    <property type="protein sequence ID" value="PSU99994.1"/>
    <property type="molecule type" value="Genomic_DNA"/>
</dbReference>
<evidence type="ECO:0000313" key="2">
    <source>
        <dbReference type="Proteomes" id="UP000241426"/>
    </source>
</evidence>
<comment type="caution">
    <text evidence="1">The sequence shown here is derived from an EMBL/GenBank/DDBJ whole genome shotgun (WGS) entry which is preliminary data.</text>
</comment>
<protein>
    <submittedName>
        <fullName evidence="1">Uncharacterized protein</fullName>
    </submittedName>
</protein>
<gene>
    <name evidence="1" type="ORF">C9J27_07045</name>
</gene>
<dbReference type="Proteomes" id="UP000241426">
    <property type="component" value="Unassembled WGS sequence"/>
</dbReference>
<proteinExistence type="predicted"/>
<sequence>MGHKDMTMVLKVYGTWMPSGNESEIEKMEMALRQSYPICAPFEKVTVIEPKKTTLYPSNKTFNKLMCYSLTSLNNTCNLLFFNKI</sequence>
<dbReference type="AlphaFoldDB" id="A0A2T3KKF4"/>
<name>A0A2T3KKF4_9GAMM</name>
<organism evidence="1 2">
    <name type="scientific">Photobacterium kishitanii</name>
    <dbReference type="NCBI Taxonomy" id="318456"/>
    <lineage>
        <taxon>Bacteria</taxon>
        <taxon>Pseudomonadati</taxon>
        <taxon>Pseudomonadota</taxon>
        <taxon>Gammaproteobacteria</taxon>
        <taxon>Vibrionales</taxon>
        <taxon>Vibrionaceae</taxon>
        <taxon>Photobacterium</taxon>
    </lineage>
</organism>
<reference evidence="1 2" key="1">
    <citation type="submission" date="2018-01" db="EMBL/GenBank/DDBJ databases">
        <title>Whole genome sequencing of Histamine producing bacteria.</title>
        <authorList>
            <person name="Butler K."/>
        </authorList>
    </citation>
    <scope>NUCLEOTIDE SEQUENCE [LARGE SCALE GENOMIC DNA]</scope>
    <source>
        <strain evidence="1 2">FS-7.2</strain>
    </source>
</reference>